<dbReference type="InterPro" id="IPR008479">
    <property type="entry name" value="DUF760"/>
</dbReference>
<organism evidence="1 2">
    <name type="scientific">Nyssa sinensis</name>
    <dbReference type="NCBI Taxonomy" id="561372"/>
    <lineage>
        <taxon>Eukaryota</taxon>
        <taxon>Viridiplantae</taxon>
        <taxon>Streptophyta</taxon>
        <taxon>Embryophyta</taxon>
        <taxon>Tracheophyta</taxon>
        <taxon>Spermatophyta</taxon>
        <taxon>Magnoliopsida</taxon>
        <taxon>eudicotyledons</taxon>
        <taxon>Gunneridae</taxon>
        <taxon>Pentapetalae</taxon>
        <taxon>asterids</taxon>
        <taxon>Cornales</taxon>
        <taxon>Nyssaceae</taxon>
        <taxon>Nyssa</taxon>
    </lineage>
</organism>
<reference evidence="1 2" key="1">
    <citation type="submission" date="2019-09" db="EMBL/GenBank/DDBJ databases">
        <title>A chromosome-level genome assembly of the Chinese tupelo Nyssa sinensis.</title>
        <authorList>
            <person name="Yang X."/>
            <person name="Kang M."/>
            <person name="Yang Y."/>
            <person name="Xiong H."/>
            <person name="Wang M."/>
            <person name="Zhang Z."/>
            <person name="Wang Z."/>
            <person name="Wu H."/>
            <person name="Ma T."/>
            <person name="Liu J."/>
            <person name="Xi Z."/>
        </authorList>
    </citation>
    <scope>NUCLEOTIDE SEQUENCE [LARGE SCALE GENOMIC DNA]</scope>
    <source>
        <strain evidence="1">J267</strain>
        <tissue evidence="1">Leaf</tissue>
    </source>
</reference>
<dbReference type="EMBL" id="CM018031">
    <property type="protein sequence ID" value="KAA8550573.1"/>
    <property type="molecule type" value="Genomic_DNA"/>
</dbReference>
<proteinExistence type="predicted"/>
<dbReference type="AlphaFoldDB" id="A0A5J5C5A1"/>
<gene>
    <name evidence="1" type="ORF">F0562_002257</name>
</gene>
<protein>
    <submittedName>
        <fullName evidence="1">Uncharacterized protein</fullName>
    </submittedName>
</protein>
<dbReference type="PANTHER" id="PTHR31808">
    <property type="entry name" value="EXPRESSED PROTEIN"/>
    <property type="match status" value="1"/>
</dbReference>
<evidence type="ECO:0000313" key="1">
    <source>
        <dbReference type="EMBL" id="KAA8550573.1"/>
    </source>
</evidence>
<dbReference type="PANTHER" id="PTHR31808:SF9">
    <property type="entry name" value="F21O3.2 PROTEIN"/>
    <property type="match status" value="1"/>
</dbReference>
<name>A0A5J5C5A1_9ASTE</name>
<dbReference type="OrthoDB" id="25131at2759"/>
<evidence type="ECO:0000313" key="2">
    <source>
        <dbReference type="Proteomes" id="UP000325577"/>
    </source>
</evidence>
<accession>A0A5J5C5A1</accession>
<keyword evidence="2" id="KW-1185">Reference proteome</keyword>
<dbReference type="InterPro" id="IPR038925">
    <property type="entry name" value="At3g17800-like"/>
</dbReference>
<dbReference type="Proteomes" id="UP000325577">
    <property type="component" value="Linkage Group LG0"/>
</dbReference>
<dbReference type="Pfam" id="PF05542">
    <property type="entry name" value="DUF760"/>
    <property type="match status" value="1"/>
</dbReference>
<sequence>MDCSLSYNNSSVLRSLPSTAKTVKSSSSSQRLRRLLLTPKISISSFSYTFNYSYNRGFGRPISFSGRRNRRALIAVASAKASHCEFSSLNTPLEPKSLGGKFLSSVLQNDREYFHVAVAKQLAELAYDRYEAIDRMNLMSASSEACLHRRIAELKEQESQATVEDVIYMLISYRFSDIRVHLVPRLSKCIYNGRLEISPSRDYELESIHSFEVLDMIREHLTTVVGWKANSNVTDNWATTEVRRFQLCRVYAASILYGYFLKSASLRHHLELCLAEVNYDLGIKDDTHLPLSELWSNGLKNIPSGHISSVQSTSVGRESCSQGKRHEKLRCYVMGFDPETLEMCAKPKSKEAVNLIEKHSFALFGDEKTGLLETEEAIFMAVSTLSNIISRIIFTATAYLLVLVIQSFKVPGQAIQGALEQLADVIKAFLEYFLELVLEVISTSISGLFDIITEGVSSSAVAAGTAIGGLVELMRTWLDGLLEGLPVAVEGFLEMISTMVTDLWNNYKDAIGYVTENA</sequence>